<proteinExistence type="predicted"/>
<name>A0A5N5SUZ1_9CRUS</name>
<dbReference type="EMBL" id="SEYY01019881">
    <property type="protein sequence ID" value="KAB7497827.1"/>
    <property type="molecule type" value="Genomic_DNA"/>
</dbReference>
<reference evidence="1 2" key="1">
    <citation type="journal article" date="2019" name="PLoS Biol.">
        <title>Sex chromosomes control vertical transmission of feminizing Wolbachia symbionts in an isopod.</title>
        <authorList>
            <person name="Becking T."/>
            <person name="Chebbi M.A."/>
            <person name="Giraud I."/>
            <person name="Moumen B."/>
            <person name="Laverre T."/>
            <person name="Caubet Y."/>
            <person name="Peccoud J."/>
            <person name="Gilbert C."/>
            <person name="Cordaux R."/>
        </authorList>
    </citation>
    <scope>NUCLEOTIDE SEQUENCE [LARGE SCALE GENOMIC DNA]</scope>
    <source>
        <strain evidence="1">ANa2</strain>
        <tissue evidence="1">Whole body excluding digestive tract and cuticle</tissue>
    </source>
</reference>
<accession>A0A5N5SUZ1</accession>
<comment type="caution">
    <text evidence="1">The sequence shown here is derived from an EMBL/GenBank/DDBJ whole genome shotgun (WGS) entry which is preliminary data.</text>
</comment>
<keyword evidence="2" id="KW-1185">Reference proteome</keyword>
<organism evidence="1 2">
    <name type="scientific">Armadillidium nasatum</name>
    <dbReference type="NCBI Taxonomy" id="96803"/>
    <lineage>
        <taxon>Eukaryota</taxon>
        <taxon>Metazoa</taxon>
        <taxon>Ecdysozoa</taxon>
        <taxon>Arthropoda</taxon>
        <taxon>Crustacea</taxon>
        <taxon>Multicrustacea</taxon>
        <taxon>Malacostraca</taxon>
        <taxon>Eumalacostraca</taxon>
        <taxon>Peracarida</taxon>
        <taxon>Isopoda</taxon>
        <taxon>Oniscidea</taxon>
        <taxon>Crinocheta</taxon>
        <taxon>Armadillidiidae</taxon>
        <taxon>Armadillidium</taxon>
    </lineage>
</organism>
<dbReference type="Proteomes" id="UP000326759">
    <property type="component" value="Unassembled WGS sequence"/>
</dbReference>
<evidence type="ECO:0000313" key="2">
    <source>
        <dbReference type="Proteomes" id="UP000326759"/>
    </source>
</evidence>
<sequence>MDPLNYHWIIRKDSCRMDTSNCLGFWGKKETELKLLWRINNNKKGDYFDEMGYKHSSCNNQMEILLQQGNQDILQR</sequence>
<dbReference type="AlphaFoldDB" id="A0A5N5SUZ1"/>
<evidence type="ECO:0000313" key="1">
    <source>
        <dbReference type="EMBL" id="KAB7497827.1"/>
    </source>
</evidence>
<protein>
    <submittedName>
        <fullName evidence="1">Uncharacterized protein</fullName>
    </submittedName>
</protein>
<gene>
    <name evidence="1" type="ORF">Anas_06799</name>
</gene>